<evidence type="ECO:0000256" key="10">
    <source>
        <dbReference type="ARBA" id="ARBA00023237"/>
    </source>
</evidence>
<evidence type="ECO:0000256" key="7">
    <source>
        <dbReference type="ARBA" id="ARBA00023065"/>
    </source>
</evidence>
<evidence type="ECO:0000256" key="2">
    <source>
        <dbReference type="ARBA" id="ARBA00011233"/>
    </source>
</evidence>
<dbReference type="GO" id="GO:0009279">
    <property type="term" value="C:cell outer membrane"/>
    <property type="evidence" value="ECO:0007669"/>
    <property type="project" value="UniProtKB-SubCell"/>
</dbReference>
<protein>
    <submittedName>
        <fullName evidence="13">Porin</fullName>
    </submittedName>
</protein>
<dbReference type="AlphaFoldDB" id="A0A2U2BG35"/>
<dbReference type="PANTHER" id="PTHR34501">
    <property type="entry name" value="PROTEIN YDDL-RELATED"/>
    <property type="match status" value="1"/>
</dbReference>
<dbReference type="InterPro" id="IPR033900">
    <property type="entry name" value="Gram_neg_porin_domain"/>
</dbReference>
<keyword evidence="9" id="KW-0472">Membrane</keyword>
<feature type="signal peptide" evidence="11">
    <location>
        <begin position="1"/>
        <end position="20"/>
    </location>
</feature>
<dbReference type="SUPFAM" id="SSF56935">
    <property type="entry name" value="Porins"/>
    <property type="match status" value="1"/>
</dbReference>
<organism evidence="13 14">
    <name type="scientific">Alcaligenes faecalis</name>
    <dbReference type="NCBI Taxonomy" id="511"/>
    <lineage>
        <taxon>Bacteria</taxon>
        <taxon>Pseudomonadati</taxon>
        <taxon>Pseudomonadota</taxon>
        <taxon>Betaproteobacteria</taxon>
        <taxon>Burkholderiales</taxon>
        <taxon>Alcaligenaceae</taxon>
        <taxon>Alcaligenes</taxon>
    </lineage>
</organism>
<comment type="subcellular location">
    <subcellularLocation>
        <location evidence="1">Cell outer membrane</location>
        <topology evidence="1">Multi-pass membrane protein</topology>
    </subcellularLocation>
</comment>
<gene>
    <name evidence="13" type="ORF">DF183_13920</name>
</gene>
<keyword evidence="8" id="KW-0626">Porin</keyword>
<comment type="caution">
    <text evidence="13">The sequence shown here is derived from an EMBL/GenBank/DDBJ whole genome shotgun (WGS) entry which is preliminary data.</text>
</comment>
<keyword evidence="10" id="KW-0998">Cell outer membrane</keyword>
<dbReference type="InterPro" id="IPR002299">
    <property type="entry name" value="Porin_Neis"/>
</dbReference>
<evidence type="ECO:0000256" key="1">
    <source>
        <dbReference type="ARBA" id="ARBA00004571"/>
    </source>
</evidence>
<reference evidence="13 14" key="2">
    <citation type="submission" date="2018-05" db="EMBL/GenBank/DDBJ databases">
        <authorList>
            <person name="Lanie J.A."/>
            <person name="Ng W.-L."/>
            <person name="Kazmierczak K.M."/>
            <person name="Andrzejewski T.M."/>
            <person name="Davidsen T.M."/>
            <person name="Wayne K.J."/>
            <person name="Tettelin H."/>
            <person name="Glass J.I."/>
            <person name="Rusch D."/>
            <person name="Podicherti R."/>
            <person name="Tsui H.-C.T."/>
            <person name="Winkler M.E."/>
        </authorList>
    </citation>
    <scope>NUCLEOTIDE SEQUENCE [LARGE SCALE GENOMIC DNA]</scope>
    <source>
        <strain evidence="13 14">YBY</strain>
    </source>
</reference>
<dbReference type="PRINTS" id="PR00184">
    <property type="entry name" value="NEISSPPORIN"/>
</dbReference>
<dbReference type="Proteomes" id="UP000245216">
    <property type="component" value="Unassembled WGS sequence"/>
</dbReference>
<dbReference type="PANTHER" id="PTHR34501:SF9">
    <property type="entry name" value="MAJOR OUTER MEMBRANE PROTEIN P.IA"/>
    <property type="match status" value="1"/>
</dbReference>
<dbReference type="GO" id="GO:0046930">
    <property type="term" value="C:pore complex"/>
    <property type="evidence" value="ECO:0007669"/>
    <property type="project" value="UniProtKB-KW"/>
</dbReference>
<keyword evidence="5" id="KW-0812">Transmembrane</keyword>
<comment type="subunit">
    <text evidence="2">Homotrimer.</text>
</comment>
<dbReference type="RefSeq" id="WP_086060835.1">
    <property type="nucleotide sequence ID" value="NZ_CP039544.1"/>
</dbReference>
<proteinExistence type="predicted"/>
<evidence type="ECO:0000256" key="11">
    <source>
        <dbReference type="SAM" id="SignalP"/>
    </source>
</evidence>
<sequence length="380" mass="40594">MKKTILAALLMPVLAVPAYAASNVTLYGVVDTGLGYEQWKGSDLKGGAEKQSRFGLYDQGWMGNRWGLMGSEDLGGGLKANFMLESGFDLSDGNMRQNRLFGRQATLGLSGESWGRVDLGRQTTVTSLYVAGVASPFGGNGYQYGVGAAFDAANTVRYDNMVAYQSPEFSGFQFGAGYSFNTNGAQKWDRSGLTGNAINSDDANVKAFSVAMRYTNGPLKAALSFDQARYGSAREQGGNLVAAESGNVSAWNLAASYKFSFATLHAAFGQSRNGYIGGSLQTEQFGPGMHKDLKVNSYALGVTVPTGKAGSVLASWTMADPRSTPRSTDDAKTQHVFSAGYLHNLSKRTNLYAIGSYARNIGYYSDLKSTVATVGITHRF</sequence>
<keyword evidence="4" id="KW-1134">Transmembrane beta strand</keyword>
<dbReference type="InterPro" id="IPR023614">
    <property type="entry name" value="Porin_dom_sf"/>
</dbReference>
<dbReference type="InterPro" id="IPR050298">
    <property type="entry name" value="Gram-neg_bact_OMP"/>
</dbReference>
<keyword evidence="6 11" id="KW-0732">Signal</keyword>
<dbReference type="Pfam" id="PF13609">
    <property type="entry name" value="Porin_4"/>
    <property type="match status" value="1"/>
</dbReference>
<keyword evidence="7" id="KW-0406">Ion transport</keyword>
<dbReference type="STRING" id="511.UZ73_15295"/>
<evidence type="ECO:0000256" key="3">
    <source>
        <dbReference type="ARBA" id="ARBA00022448"/>
    </source>
</evidence>
<keyword evidence="3" id="KW-0813">Transport</keyword>
<accession>A0A2U2BG35</accession>
<feature type="domain" description="Porin" evidence="12">
    <location>
        <begin position="8"/>
        <end position="360"/>
    </location>
</feature>
<evidence type="ECO:0000256" key="5">
    <source>
        <dbReference type="ARBA" id="ARBA00022692"/>
    </source>
</evidence>
<evidence type="ECO:0000313" key="13">
    <source>
        <dbReference type="EMBL" id="PWE12937.1"/>
    </source>
</evidence>
<dbReference type="Gene3D" id="2.40.160.10">
    <property type="entry name" value="Porin"/>
    <property type="match status" value="1"/>
</dbReference>
<dbReference type="CDD" id="cd00342">
    <property type="entry name" value="gram_neg_porins"/>
    <property type="match status" value="1"/>
</dbReference>
<reference evidence="13 14" key="1">
    <citation type="submission" date="2018-05" db="EMBL/GenBank/DDBJ databases">
        <title>Genome Sequence of an Efficient Indole-Degrading Bacterium, Alcaligenes sp.YBY.</title>
        <authorList>
            <person name="Yang B."/>
        </authorList>
    </citation>
    <scope>NUCLEOTIDE SEQUENCE [LARGE SCALE GENOMIC DNA]</scope>
    <source>
        <strain evidence="13 14">YBY</strain>
    </source>
</reference>
<feature type="chain" id="PRO_5015494737" evidence="11">
    <location>
        <begin position="21"/>
        <end position="380"/>
    </location>
</feature>
<evidence type="ECO:0000259" key="12">
    <source>
        <dbReference type="Pfam" id="PF13609"/>
    </source>
</evidence>
<evidence type="ECO:0000256" key="4">
    <source>
        <dbReference type="ARBA" id="ARBA00022452"/>
    </source>
</evidence>
<dbReference type="EMBL" id="QEXO01000004">
    <property type="protein sequence ID" value="PWE12937.1"/>
    <property type="molecule type" value="Genomic_DNA"/>
</dbReference>
<name>A0A2U2BG35_ALCFA</name>
<dbReference type="GO" id="GO:0006811">
    <property type="term" value="P:monoatomic ion transport"/>
    <property type="evidence" value="ECO:0007669"/>
    <property type="project" value="UniProtKB-KW"/>
</dbReference>
<evidence type="ECO:0000256" key="6">
    <source>
        <dbReference type="ARBA" id="ARBA00022729"/>
    </source>
</evidence>
<evidence type="ECO:0000313" key="14">
    <source>
        <dbReference type="Proteomes" id="UP000245216"/>
    </source>
</evidence>
<dbReference type="GO" id="GO:0015288">
    <property type="term" value="F:porin activity"/>
    <property type="evidence" value="ECO:0007669"/>
    <property type="project" value="UniProtKB-KW"/>
</dbReference>
<evidence type="ECO:0000256" key="8">
    <source>
        <dbReference type="ARBA" id="ARBA00023114"/>
    </source>
</evidence>
<evidence type="ECO:0000256" key="9">
    <source>
        <dbReference type="ARBA" id="ARBA00023136"/>
    </source>
</evidence>